<dbReference type="InterPro" id="IPR029058">
    <property type="entry name" value="AB_hydrolase_fold"/>
</dbReference>
<keyword evidence="7" id="KW-1133">Transmembrane helix</keyword>
<gene>
    <name evidence="10" type="primary">LOC108864019</name>
</gene>
<proteinExistence type="inferred from homology"/>
<dbReference type="GeneID" id="108864019"/>
<evidence type="ECO:0000256" key="4">
    <source>
        <dbReference type="ARBA" id="ARBA00023180"/>
    </source>
</evidence>
<dbReference type="GO" id="GO:0005615">
    <property type="term" value="C:extracellular space"/>
    <property type="evidence" value="ECO:0007669"/>
    <property type="project" value="TreeGrafter"/>
</dbReference>
<dbReference type="PROSITE" id="PS00122">
    <property type="entry name" value="CARBOXYLESTERASE_B_1"/>
    <property type="match status" value="1"/>
</dbReference>
<evidence type="ECO:0000256" key="3">
    <source>
        <dbReference type="ARBA" id="ARBA00022801"/>
    </source>
</evidence>
<dbReference type="Proteomes" id="UP000694867">
    <property type="component" value="Unplaced"/>
</dbReference>
<keyword evidence="4" id="KW-0325">Glycoprotein</keyword>
<dbReference type="Pfam" id="PF00135">
    <property type="entry name" value="COesterase"/>
    <property type="match status" value="1"/>
</dbReference>
<feature type="compositionally biased region" description="Polar residues" evidence="6">
    <location>
        <begin position="540"/>
        <end position="549"/>
    </location>
</feature>
<sequence length="598" mass="66825">MGRSISAFMGIPYAQPPLGKLRFQRPVPISRKGGVFDARQARPGCLQLDLKYSEVVDIDNSDTVEDCLHLNVFAPRRSDSAEDYEDEAPKQDVKLPVFVFLYGGVYVWGENQLALYDGVEFAAEADAIYVVVNYRLNIFGFLKSPDDRIPGNVGLWDQLEALKWVRENIASFGGDPEMVTLGGQSAGAFSAAIHTYSPLSRGLFKRAFLMSGSSFSLKFLQRTSTDDLFGTVANTLSCLDGVDPVDCLTTRNLTRNSLKSIENELRTRFMNLVPSSVDQLMDHPVDELHRNKYHIKEVMLGITLREGDFFINNFGRRLPFFSDLLGQTPQAAIRLAMKVLFGIGIRESAEIYNAYFADSATGEFSSHELVRKVSDIVGHCVFDCPTEIFARHAAASGVKVRHYVYAHQPSVKINLNTGNEPTHIDDIPFMLGSINSVAENSRTLRMKLPKFFLDAQKKFSPEEHHFSRVVIRQIANFMRSGKPRIPGSDREWPLYTKANPAIVYMAPNNFTVVKGPKSDKCSLWEPYIVSSSPDTTTSTEPQAPKTTTESIEENVIRRGKVLRRTQGRNSSDTVTAQASILLLFCSLAYFHLAVSVRT</sequence>
<evidence type="ECO:0000313" key="10">
    <source>
        <dbReference type="RefSeq" id="XP_018494386.2"/>
    </source>
</evidence>
<keyword evidence="7" id="KW-0472">Membrane</keyword>
<dbReference type="EC" id="3.1.1.-" evidence="5"/>
<dbReference type="AlphaFoldDB" id="A0AAJ7L3D0"/>
<feature type="region of interest" description="Disordered" evidence="6">
    <location>
        <begin position="531"/>
        <end position="551"/>
    </location>
</feature>
<dbReference type="Gene3D" id="3.40.50.1820">
    <property type="entry name" value="alpha/beta hydrolase"/>
    <property type="match status" value="1"/>
</dbReference>
<dbReference type="SUPFAM" id="SSF53474">
    <property type="entry name" value="alpha/beta-Hydrolases"/>
    <property type="match status" value="1"/>
</dbReference>
<keyword evidence="7" id="KW-0812">Transmembrane</keyword>
<keyword evidence="3 5" id="KW-0378">Hydrolase</keyword>
<feature type="domain" description="Carboxylesterase type B" evidence="8">
    <location>
        <begin position="4"/>
        <end position="524"/>
    </location>
</feature>
<dbReference type="InterPro" id="IPR019826">
    <property type="entry name" value="Carboxylesterase_B_AS"/>
</dbReference>
<dbReference type="InterPro" id="IPR002018">
    <property type="entry name" value="CarbesteraseB"/>
</dbReference>
<evidence type="ECO:0000256" key="7">
    <source>
        <dbReference type="SAM" id="Phobius"/>
    </source>
</evidence>
<dbReference type="KEGG" id="goe:108864019"/>
<dbReference type="PANTHER" id="PTHR43918:SF4">
    <property type="entry name" value="CARBOXYLIC ESTER HYDROLASE"/>
    <property type="match status" value="1"/>
</dbReference>
<dbReference type="InterPro" id="IPR050654">
    <property type="entry name" value="AChE-related_enzymes"/>
</dbReference>
<dbReference type="PANTHER" id="PTHR43918">
    <property type="entry name" value="ACETYLCHOLINESTERASE"/>
    <property type="match status" value="1"/>
</dbReference>
<evidence type="ECO:0000313" key="9">
    <source>
        <dbReference type="Proteomes" id="UP000694867"/>
    </source>
</evidence>
<evidence type="ECO:0000256" key="1">
    <source>
        <dbReference type="ARBA" id="ARBA00005964"/>
    </source>
</evidence>
<keyword evidence="2" id="KW-0719">Serine esterase</keyword>
<feature type="transmembrane region" description="Helical" evidence="7">
    <location>
        <begin position="574"/>
        <end position="594"/>
    </location>
</feature>
<evidence type="ECO:0000256" key="5">
    <source>
        <dbReference type="RuleBase" id="RU361235"/>
    </source>
</evidence>
<dbReference type="RefSeq" id="XP_018494386.2">
    <property type="nucleotide sequence ID" value="XM_018638870.2"/>
</dbReference>
<keyword evidence="9" id="KW-1185">Reference proteome</keyword>
<reference evidence="10" key="1">
    <citation type="submission" date="2025-08" db="UniProtKB">
        <authorList>
            <consortium name="RefSeq"/>
        </authorList>
    </citation>
    <scope>IDENTIFICATION</scope>
</reference>
<accession>A0AAJ7L3D0</accession>
<dbReference type="GO" id="GO:0003990">
    <property type="term" value="F:acetylcholinesterase activity"/>
    <property type="evidence" value="ECO:0007669"/>
    <property type="project" value="TreeGrafter"/>
</dbReference>
<name>A0AAJ7L3D0_9ACAR</name>
<protein>
    <recommendedName>
        <fullName evidence="5">Carboxylic ester hydrolase</fullName>
        <ecNumber evidence="5">3.1.1.-</ecNumber>
    </recommendedName>
</protein>
<organism evidence="9 10">
    <name type="scientific">Galendromus occidentalis</name>
    <name type="common">western predatory mite</name>
    <dbReference type="NCBI Taxonomy" id="34638"/>
    <lineage>
        <taxon>Eukaryota</taxon>
        <taxon>Metazoa</taxon>
        <taxon>Ecdysozoa</taxon>
        <taxon>Arthropoda</taxon>
        <taxon>Chelicerata</taxon>
        <taxon>Arachnida</taxon>
        <taxon>Acari</taxon>
        <taxon>Parasitiformes</taxon>
        <taxon>Mesostigmata</taxon>
        <taxon>Gamasina</taxon>
        <taxon>Phytoseioidea</taxon>
        <taxon>Phytoseiidae</taxon>
        <taxon>Typhlodrominae</taxon>
        <taxon>Galendromus</taxon>
    </lineage>
</organism>
<evidence type="ECO:0000256" key="2">
    <source>
        <dbReference type="ARBA" id="ARBA00022487"/>
    </source>
</evidence>
<dbReference type="GO" id="GO:0006581">
    <property type="term" value="P:acetylcholine catabolic process"/>
    <property type="evidence" value="ECO:0007669"/>
    <property type="project" value="TreeGrafter"/>
</dbReference>
<comment type="similarity">
    <text evidence="1 5">Belongs to the type-B carboxylesterase/lipase family.</text>
</comment>
<dbReference type="GO" id="GO:0019695">
    <property type="term" value="P:choline metabolic process"/>
    <property type="evidence" value="ECO:0007669"/>
    <property type="project" value="TreeGrafter"/>
</dbReference>
<evidence type="ECO:0000256" key="6">
    <source>
        <dbReference type="SAM" id="MobiDB-lite"/>
    </source>
</evidence>
<evidence type="ECO:0000259" key="8">
    <source>
        <dbReference type="Pfam" id="PF00135"/>
    </source>
</evidence>
<dbReference type="GO" id="GO:0005886">
    <property type="term" value="C:plasma membrane"/>
    <property type="evidence" value="ECO:0007669"/>
    <property type="project" value="TreeGrafter"/>
</dbReference>